<evidence type="ECO:0000256" key="2">
    <source>
        <dbReference type="ARBA" id="ARBA00022448"/>
    </source>
</evidence>
<dbReference type="Proteomes" id="UP000050580">
    <property type="component" value="Unassembled WGS sequence"/>
</dbReference>
<dbReference type="PROSITE" id="PS00194">
    <property type="entry name" value="THIOREDOXIN_1"/>
    <property type="match status" value="1"/>
</dbReference>
<dbReference type="EMBL" id="LBNQ01000009">
    <property type="protein sequence ID" value="KKW69187.1"/>
    <property type="molecule type" value="Genomic_DNA"/>
</dbReference>
<comment type="caution">
    <text evidence="8">The sequence shown here is derived from an EMBL/GenBank/DDBJ whole genome shotgun (WGS) entry which is preliminary data.</text>
</comment>
<feature type="domain" description="Thioredoxin" evidence="7">
    <location>
        <begin position="1"/>
        <end position="107"/>
    </location>
</feature>
<comment type="similarity">
    <text evidence="1">Belongs to the thioredoxin family.</text>
</comment>
<dbReference type="RefSeq" id="WP_046740459.1">
    <property type="nucleotide sequence ID" value="NZ_LBNQ01000009.1"/>
</dbReference>
<dbReference type="AlphaFoldDB" id="A0A0U1Q360"/>
<reference evidence="8 9" key="1">
    <citation type="submission" date="2015-05" db="EMBL/GenBank/DDBJ databases">
        <title>Draft genome sequence of Lampropedia sp. CT6, isolated from the microbial mat of a hot water spring, located at Manikaran, India.</title>
        <authorList>
            <person name="Tripathi C."/>
            <person name="Rani P."/>
            <person name="Mahato N.K."/>
            <person name="Lal R."/>
        </authorList>
    </citation>
    <scope>NUCLEOTIDE SEQUENCE [LARGE SCALE GENOMIC DNA]</scope>
    <source>
        <strain evidence="8 9">CT6</strain>
    </source>
</reference>
<dbReference type="FunFam" id="3.40.30.10:FF:000001">
    <property type="entry name" value="Thioredoxin"/>
    <property type="match status" value="1"/>
</dbReference>
<dbReference type="GO" id="GO:0045454">
    <property type="term" value="P:cell redox homeostasis"/>
    <property type="evidence" value="ECO:0007669"/>
    <property type="project" value="TreeGrafter"/>
</dbReference>
<evidence type="ECO:0000256" key="4">
    <source>
        <dbReference type="ARBA" id="ARBA00023157"/>
    </source>
</evidence>
<dbReference type="GO" id="GO:0006950">
    <property type="term" value="P:response to stress"/>
    <property type="evidence" value="ECO:0007669"/>
    <property type="project" value="UniProtKB-ARBA"/>
</dbReference>
<dbReference type="PATRIC" id="fig|1610491.3.peg.205"/>
<dbReference type="InterPro" id="IPR005746">
    <property type="entry name" value="Thioredoxin"/>
</dbReference>
<dbReference type="Gene3D" id="1.25.40.10">
    <property type="entry name" value="Tetratricopeptide repeat domain"/>
    <property type="match status" value="1"/>
</dbReference>
<dbReference type="GO" id="GO:0005829">
    <property type="term" value="C:cytosol"/>
    <property type="evidence" value="ECO:0007669"/>
    <property type="project" value="TreeGrafter"/>
</dbReference>
<dbReference type="SUPFAM" id="SSF48452">
    <property type="entry name" value="TPR-like"/>
    <property type="match status" value="1"/>
</dbReference>
<dbReference type="PROSITE" id="PS51352">
    <property type="entry name" value="THIOREDOXIN_2"/>
    <property type="match status" value="1"/>
</dbReference>
<evidence type="ECO:0000256" key="3">
    <source>
        <dbReference type="ARBA" id="ARBA00022982"/>
    </source>
</evidence>
<evidence type="ECO:0000256" key="5">
    <source>
        <dbReference type="ARBA" id="ARBA00023284"/>
    </source>
</evidence>
<proteinExistence type="inferred from homology"/>
<keyword evidence="3" id="KW-0249">Electron transport</keyword>
<dbReference type="PANTHER" id="PTHR45663">
    <property type="entry name" value="GEO12009P1"/>
    <property type="match status" value="1"/>
</dbReference>
<dbReference type="InterPro" id="IPR013766">
    <property type="entry name" value="Thioredoxin_domain"/>
</dbReference>
<dbReference type="NCBIfam" id="TIGR01068">
    <property type="entry name" value="thioredoxin"/>
    <property type="match status" value="1"/>
</dbReference>
<dbReference type="InterPro" id="IPR036249">
    <property type="entry name" value="Thioredoxin-like_sf"/>
</dbReference>
<dbReference type="OrthoDB" id="9790390at2"/>
<keyword evidence="5" id="KW-0676">Redox-active center</keyword>
<keyword evidence="2" id="KW-0813">Transport</keyword>
<dbReference type="STRING" id="1610491.AAV94_00995"/>
<dbReference type="GO" id="GO:0015035">
    <property type="term" value="F:protein-disulfide reductase activity"/>
    <property type="evidence" value="ECO:0007669"/>
    <property type="project" value="UniProtKB-UniRule"/>
</dbReference>
<evidence type="ECO:0000256" key="6">
    <source>
        <dbReference type="NCBIfam" id="TIGR01068"/>
    </source>
</evidence>
<dbReference type="Gene3D" id="3.40.30.10">
    <property type="entry name" value="Glutaredoxin"/>
    <property type="match status" value="1"/>
</dbReference>
<dbReference type="PRINTS" id="PR00421">
    <property type="entry name" value="THIOREDOXIN"/>
</dbReference>
<evidence type="ECO:0000256" key="1">
    <source>
        <dbReference type="ARBA" id="ARBA00008987"/>
    </source>
</evidence>
<keyword evidence="4" id="KW-1015">Disulfide bond</keyword>
<organism evidence="8 9">
    <name type="scientific">Lampropedia cohaerens</name>
    <dbReference type="NCBI Taxonomy" id="1610491"/>
    <lineage>
        <taxon>Bacteria</taxon>
        <taxon>Pseudomonadati</taxon>
        <taxon>Pseudomonadota</taxon>
        <taxon>Betaproteobacteria</taxon>
        <taxon>Burkholderiales</taxon>
        <taxon>Comamonadaceae</taxon>
        <taxon>Lampropedia</taxon>
    </lineage>
</organism>
<dbReference type="InterPro" id="IPR011990">
    <property type="entry name" value="TPR-like_helical_dom_sf"/>
</dbReference>
<dbReference type="InterPro" id="IPR017937">
    <property type="entry name" value="Thioredoxin_CS"/>
</dbReference>
<dbReference type="Pfam" id="PF00085">
    <property type="entry name" value="Thioredoxin"/>
    <property type="match status" value="1"/>
</dbReference>
<sequence length="301" mass="33557">MIDVTVENFEQEVIEASMHTPVLVDFWAPWCGPCRTLGPILEKLEVAYGGRFKLAKIDSDQEQQLAGMFGVRSIPTCVLMVQGQPVDGFMGALPEGQIKAFLDKHLPEGELQDVQEDEQQPMPGMEDDIQTRLDKLRQASEAQPDDEKARFAYLRQLLEMGLEDDARAAFAPVAVQAETSVRYGAIKTWLDALEAARSAGDPNARLAALDAAIAANKRDFEARHQRAQLLLAHNQWTAAMDELLEILMRDRNWRDGLARKTYIAILEIIDPPKPPVAEGQIPPEDPTVASYRRRLSSVVLS</sequence>
<protein>
    <recommendedName>
        <fullName evidence="6">Thioredoxin</fullName>
    </recommendedName>
</protein>
<dbReference type="SUPFAM" id="SSF52833">
    <property type="entry name" value="Thioredoxin-like"/>
    <property type="match status" value="1"/>
</dbReference>
<keyword evidence="9" id="KW-1185">Reference proteome</keyword>
<evidence type="ECO:0000313" key="9">
    <source>
        <dbReference type="Proteomes" id="UP000050580"/>
    </source>
</evidence>
<gene>
    <name evidence="8" type="ORF">AAV94_00995</name>
</gene>
<dbReference type="CDD" id="cd02956">
    <property type="entry name" value="ybbN"/>
    <property type="match status" value="1"/>
</dbReference>
<dbReference type="Pfam" id="PF14561">
    <property type="entry name" value="TPR_20"/>
    <property type="match status" value="1"/>
</dbReference>
<evidence type="ECO:0000259" key="7">
    <source>
        <dbReference type="PROSITE" id="PS51352"/>
    </source>
</evidence>
<dbReference type="PANTHER" id="PTHR45663:SF11">
    <property type="entry name" value="GEO12009P1"/>
    <property type="match status" value="1"/>
</dbReference>
<evidence type="ECO:0000313" key="8">
    <source>
        <dbReference type="EMBL" id="KKW69187.1"/>
    </source>
</evidence>
<accession>A0A0U1Q360</accession>
<name>A0A0U1Q360_9BURK</name>